<evidence type="ECO:0000256" key="3">
    <source>
        <dbReference type="ARBA" id="ARBA00022448"/>
    </source>
</evidence>
<keyword evidence="4 11" id="KW-0926">Vacuole</keyword>
<evidence type="ECO:0000256" key="4">
    <source>
        <dbReference type="ARBA" id="ARBA00022554"/>
    </source>
</evidence>
<evidence type="ECO:0000256" key="1">
    <source>
        <dbReference type="ARBA" id="ARBA00004128"/>
    </source>
</evidence>
<protein>
    <recommendedName>
        <fullName evidence="11">Autophagy-related protein</fullName>
    </recommendedName>
</protein>
<dbReference type="CDD" id="cd17483">
    <property type="entry name" value="MFS_Atg22_like"/>
    <property type="match status" value="1"/>
</dbReference>
<feature type="transmembrane region" description="Helical" evidence="11">
    <location>
        <begin position="375"/>
        <end position="393"/>
    </location>
</feature>
<dbReference type="Proteomes" id="UP000701341">
    <property type="component" value="Unassembled WGS sequence"/>
</dbReference>
<gene>
    <name evidence="12" type="ORF">PCG10_003482</name>
</gene>
<dbReference type="InterPro" id="IPR044738">
    <property type="entry name" value="Atg22"/>
</dbReference>
<keyword evidence="8 11" id="KW-0072">Autophagy</keyword>
<feature type="transmembrane region" description="Helical" evidence="11">
    <location>
        <begin position="268"/>
        <end position="287"/>
    </location>
</feature>
<keyword evidence="9 11" id="KW-0472">Membrane</keyword>
<keyword evidence="13" id="KW-1185">Reference proteome</keyword>
<dbReference type="GO" id="GO:0005774">
    <property type="term" value="C:vacuolar membrane"/>
    <property type="evidence" value="ECO:0007669"/>
    <property type="project" value="UniProtKB-SubCell"/>
</dbReference>
<feature type="transmembrane region" description="Helical" evidence="11">
    <location>
        <begin position="405"/>
        <end position="428"/>
    </location>
</feature>
<feature type="transmembrane region" description="Helical" evidence="11">
    <location>
        <begin position="307"/>
        <end position="332"/>
    </location>
</feature>
<evidence type="ECO:0000256" key="2">
    <source>
        <dbReference type="ARBA" id="ARBA00006978"/>
    </source>
</evidence>
<feature type="transmembrane region" description="Helical" evidence="11">
    <location>
        <begin position="344"/>
        <end position="363"/>
    </location>
</feature>
<comment type="caution">
    <text evidence="12">The sequence shown here is derived from an EMBL/GenBank/DDBJ whole genome shotgun (WGS) entry which is preliminary data.</text>
</comment>
<dbReference type="AlphaFoldDB" id="A0A9P5GSX1"/>
<evidence type="ECO:0000256" key="11">
    <source>
        <dbReference type="RuleBase" id="RU363073"/>
    </source>
</evidence>
<feature type="transmembrane region" description="Helical" evidence="11">
    <location>
        <begin position="440"/>
        <end position="461"/>
    </location>
</feature>
<evidence type="ECO:0000256" key="8">
    <source>
        <dbReference type="ARBA" id="ARBA00023006"/>
    </source>
</evidence>
<reference evidence="12" key="1">
    <citation type="submission" date="2020-02" db="EMBL/GenBank/DDBJ databases">
        <authorList>
            <person name="Lichtner F.J."/>
        </authorList>
    </citation>
    <scope>NUCLEOTIDE SEQUENCE</scope>
    <source>
        <strain evidence="12">G10</strain>
    </source>
</reference>
<dbReference type="InterPro" id="IPR050495">
    <property type="entry name" value="ATG22/LtaA_families"/>
</dbReference>
<keyword evidence="7 11" id="KW-1133">Transmembrane helix</keyword>
<dbReference type="Pfam" id="PF11700">
    <property type="entry name" value="ATG22"/>
    <property type="match status" value="2"/>
</dbReference>
<evidence type="ECO:0000313" key="13">
    <source>
        <dbReference type="Proteomes" id="UP000701341"/>
    </source>
</evidence>
<dbReference type="Gene3D" id="1.20.1250.20">
    <property type="entry name" value="MFS general substrate transporter like domains"/>
    <property type="match status" value="1"/>
</dbReference>
<sequence>MANIHENDTKNDATVDVTSAAQPHSTLEEYERLFGVDEDAYEQPTTTRKELWSYYLYYNGDNGVGPGSYSQALFQWALNGAGYQPGSNPPKACTDSSACVVPWAGGTRSVSSVVLIANGLCFTFMTVIFVWLGSAADYGTFGRWLLLALTVVCWALQYGMMSIRNPSQWPTAMGLYVVAYIAYGATLVFYAAVFPRLARYTPHVRKAREEDLREGKIDQEEYDTIESLERNHISNISTAHSNIGYLLTLVLNLSVLLPLQNNSFSNNLALCLTNSYWVVLGIWWFIFQQPRPGTLVSIIQNDSVSFSFLQITYLGITQAACSITSTFGFWYIQRYFKFKTKTMFLFTNSFSVLIPFWGMLGLWTNRIGYHNRWEFYFYNVIFGLFQAPYYAYAQTMISELMPRGYDNMFFALFGITNRASSIIGPNVIQAIINNTHNNWMGFPFLFAICAGAMIAICFVDIKKGREDCRKFTEQRKIDRLVAESGLDPNNITKGKQPVRNEDVLEVQNEHAGTLMSD</sequence>
<keyword evidence="5 11" id="KW-0812">Transmembrane</keyword>
<evidence type="ECO:0000256" key="10">
    <source>
        <dbReference type="ARBA" id="ARBA00024801"/>
    </source>
</evidence>
<dbReference type="PANTHER" id="PTHR23519">
    <property type="entry name" value="AUTOPHAGY-RELATED PROTEIN 22"/>
    <property type="match status" value="1"/>
</dbReference>
<dbReference type="EMBL" id="JAAOZQ010000019">
    <property type="protein sequence ID" value="KAF7526928.1"/>
    <property type="molecule type" value="Genomic_DNA"/>
</dbReference>
<evidence type="ECO:0000256" key="5">
    <source>
        <dbReference type="ARBA" id="ARBA00022692"/>
    </source>
</evidence>
<dbReference type="InterPro" id="IPR036259">
    <property type="entry name" value="MFS_trans_sf"/>
</dbReference>
<keyword evidence="3 11" id="KW-0813">Transport</keyword>
<feature type="transmembrane region" description="Helical" evidence="11">
    <location>
        <begin position="173"/>
        <end position="193"/>
    </location>
</feature>
<dbReference type="PANTHER" id="PTHR23519:SF4">
    <property type="entry name" value="AUTOPHAGY-RELATED PROTEIN"/>
    <property type="match status" value="1"/>
</dbReference>
<evidence type="ECO:0000256" key="6">
    <source>
        <dbReference type="ARBA" id="ARBA00022970"/>
    </source>
</evidence>
<feature type="transmembrane region" description="Helical" evidence="11">
    <location>
        <begin position="144"/>
        <end position="161"/>
    </location>
</feature>
<evidence type="ECO:0000313" key="12">
    <source>
        <dbReference type="EMBL" id="KAF7526928.1"/>
    </source>
</evidence>
<proteinExistence type="inferred from homology"/>
<organism evidence="12 13">
    <name type="scientific">Penicillium crustosum</name>
    <name type="common">Blue mold fungus</name>
    <dbReference type="NCBI Taxonomy" id="36656"/>
    <lineage>
        <taxon>Eukaryota</taxon>
        <taxon>Fungi</taxon>
        <taxon>Dikarya</taxon>
        <taxon>Ascomycota</taxon>
        <taxon>Pezizomycotina</taxon>
        <taxon>Eurotiomycetes</taxon>
        <taxon>Eurotiomycetidae</taxon>
        <taxon>Eurotiales</taxon>
        <taxon>Aspergillaceae</taxon>
        <taxon>Penicillium</taxon>
    </lineage>
</organism>
<comment type="function">
    <text evidence="10 11">Vacuolar effluxer which mediate the efflux of amino acids resulting from autophagic degradation. The release of autophagic amino acids allows the maintenance of protein synthesis and viability during nitrogen starvation.</text>
</comment>
<dbReference type="GO" id="GO:0032974">
    <property type="term" value="P:amino acid transmembrane export from vacuole"/>
    <property type="evidence" value="ECO:0007669"/>
    <property type="project" value="InterPro"/>
</dbReference>
<dbReference type="InterPro" id="IPR024671">
    <property type="entry name" value="Atg22-like"/>
</dbReference>
<comment type="similarity">
    <text evidence="2 11">Belongs to the ATG22 family.</text>
</comment>
<evidence type="ECO:0000256" key="7">
    <source>
        <dbReference type="ARBA" id="ARBA00022989"/>
    </source>
</evidence>
<name>A0A9P5GSX1_PENCR</name>
<dbReference type="SUPFAM" id="SSF103473">
    <property type="entry name" value="MFS general substrate transporter"/>
    <property type="match status" value="1"/>
</dbReference>
<accession>A0A9P5GSX1</accession>
<dbReference type="GO" id="GO:0006914">
    <property type="term" value="P:autophagy"/>
    <property type="evidence" value="ECO:0007669"/>
    <property type="project" value="UniProtKB-KW"/>
</dbReference>
<feature type="transmembrane region" description="Helical" evidence="11">
    <location>
        <begin position="113"/>
        <end position="132"/>
    </location>
</feature>
<keyword evidence="6 11" id="KW-0029">Amino-acid transport</keyword>
<feature type="transmembrane region" description="Helical" evidence="11">
    <location>
        <begin position="243"/>
        <end position="259"/>
    </location>
</feature>
<comment type="subcellular location">
    <subcellularLocation>
        <location evidence="1 11">Vacuole membrane</location>
        <topology evidence="1 11">Multi-pass membrane protein</topology>
    </subcellularLocation>
</comment>
<evidence type="ECO:0000256" key="9">
    <source>
        <dbReference type="ARBA" id="ARBA00023136"/>
    </source>
</evidence>